<feature type="domain" description="Putative sugar diacid recognition" evidence="2">
    <location>
        <begin position="5"/>
        <end position="134"/>
    </location>
</feature>
<sequence>MELRVQQARAIVHEINTVLPQKINLMNKDGIIIASTDPERIHTFHGGAARVIRENLDELRIYRENEYPGTRPGTNFMLQVEGVPIGVLGITGSYESILPIANVIRKMTELLVHEQEYQRMQTHLQYQRHLFLQELLEHSETFLSKEQIERARLLDIDLSVPRRIVVADLDSPVSPERHNEVFSQLEMEAQRIDAACRAISTNQMIVFLTDIRPQEQLRSFANKLFVYAKSHGIGLCLGLDSPAPDNTRLRQAFEQARKALYSCHRKGTVHIKGYDEINMELFADLIPLTAKREYVKKIFHGYTPLELADAVHTLECFFEHDGSITRTADALYIHKNTLQQHLRKIAARTGYDPRSLRSSAVFYVVLYFYQDIHLAGFPT</sequence>
<dbReference type="InterPro" id="IPR051448">
    <property type="entry name" value="CdaR-like_regulators"/>
</dbReference>
<dbReference type="Pfam" id="PF17853">
    <property type="entry name" value="GGDEF_2"/>
    <property type="match status" value="1"/>
</dbReference>
<evidence type="ECO:0000313" key="5">
    <source>
        <dbReference type="EMBL" id="RHF51497.1"/>
    </source>
</evidence>
<dbReference type="Pfam" id="PF13556">
    <property type="entry name" value="HTH_30"/>
    <property type="match status" value="1"/>
</dbReference>
<name>A0A414NWH8_9FIRM</name>
<proteinExistence type="inferred from homology"/>
<dbReference type="RefSeq" id="WP_118176125.1">
    <property type="nucleotide sequence ID" value="NZ_CAUEAC010000036.1"/>
</dbReference>
<reference evidence="5 6" key="1">
    <citation type="submission" date="2018-08" db="EMBL/GenBank/DDBJ databases">
        <title>A genome reference for cultivated species of the human gut microbiota.</title>
        <authorList>
            <person name="Zou Y."/>
            <person name="Xue W."/>
            <person name="Luo G."/>
        </authorList>
    </citation>
    <scope>NUCLEOTIDE SEQUENCE [LARGE SCALE GENOMIC DNA]</scope>
    <source>
        <strain evidence="5 6">AM25-21AC</strain>
    </source>
</reference>
<feature type="domain" description="PucR C-terminal helix-turn-helix" evidence="3">
    <location>
        <begin position="311"/>
        <end position="366"/>
    </location>
</feature>
<evidence type="ECO:0000256" key="1">
    <source>
        <dbReference type="ARBA" id="ARBA00006754"/>
    </source>
</evidence>
<dbReference type="Proteomes" id="UP000283442">
    <property type="component" value="Unassembled WGS sequence"/>
</dbReference>
<comment type="caution">
    <text evidence="5">The sequence shown here is derived from an EMBL/GenBank/DDBJ whole genome shotgun (WGS) entry which is preliminary data.</text>
</comment>
<dbReference type="PANTHER" id="PTHR33744:SF15">
    <property type="entry name" value="CARBOHYDRATE DIACID REGULATOR"/>
    <property type="match status" value="1"/>
</dbReference>
<evidence type="ECO:0008006" key="7">
    <source>
        <dbReference type="Google" id="ProtNLM"/>
    </source>
</evidence>
<comment type="similarity">
    <text evidence="1">Belongs to the CdaR family.</text>
</comment>
<dbReference type="PANTHER" id="PTHR33744">
    <property type="entry name" value="CARBOHYDRATE DIACID REGULATOR"/>
    <property type="match status" value="1"/>
</dbReference>
<dbReference type="EMBL" id="QRHE01000006">
    <property type="protein sequence ID" value="RHF51497.1"/>
    <property type="molecule type" value="Genomic_DNA"/>
</dbReference>
<dbReference type="AlphaFoldDB" id="A0A414NWH8"/>
<organism evidence="5 6">
    <name type="scientific">Mitsuokella multacida</name>
    <dbReference type="NCBI Taxonomy" id="52226"/>
    <lineage>
        <taxon>Bacteria</taxon>
        <taxon>Bacillati</taxon>
        <taxon>Bacillota</taxon>
        <taxon>Negativicutes</taxon>
        <taxon>Selenomonadales</taxon>
        <taxon>Selenomonadaceae</taxon>
        <taxon>Mitsuokella</taxon>
    </lineage>
</organism>
<dbReference type="OrthoDB" id="212459at2"/>
<dbReference type="InterPro" id="IPR025736">
    <property type="entry name" value="PucR_C-HTH_dom"/>
</dbReference>
<dbReference type="InterPro" id="IPR042070">
    <property type="entry name" value="PucR_C-HTH_sf"/>
</dbReference>
<gene>
    <name evidence="5" type="ORF">DW674_06960</name>
</gene>
<feature type="domain" description="CdaR GGDEF-like" evidence="4">
    <location>
        <begin position="146"/>
        <end position="260"/>
    </location>
</feature>
<evidence type="ECO:0000259" key="4">
    <source>
        <dbReference type="Pfam" id="PF17853"/>
    </source>
</evidence>
<dbReference type="Pfam" id="PF05651">
    <property type="entry name" value="Diacid_rec"/>
    <property type="match status" value="1"/>
</dbReference>
<evidence type="ECO:0000259" key="3">
    <source>
        <dbReference type="Pfam" id="PF13556"/>
    </source>
</evidence>
<evidence type="ECO:0000313" key="6">
    <source>
        <dbReference type="Proteomes" id="UP000283442"/>
    </source>
</evidence>
<evidence type="ECO:0000259" key="2">
    <source>
        <dbReference type="Pfam" id="PF05651"/>
    </source>
</evidence>
<accession>A0A414NWH8</accession>
<dbReference type="Gene3D" id="1.10.10.2840">
    <property type="entry name" value="PucR C-terminal helix-turn-helix domain"/>
    <property type="match status" value="1"/>
</dbReference>
<protein>
    <recommendedName>
        <fullName evidence="7">Sugar diacid utilization regulator</fullName>
    </recommendedName>
</protein>
<dbReference type="InterPro" id="IPR041522">
    <property type="entry name" value="CdaR_GGDEF"/>
</dbReference>
<dbReference type="InterPro" id="IPR008599">
    <property type="entry name" value="Diacid_rec"/>
</dbReference>